<name>A0A133Q7S3_STALU</name>
<dbReference type="Proteomes" id="UP000070063">
    <property type="component" value="Unassembled WGS sequence"/>
</dbReference>
<dbReference type="EMBL" id="LRQI01000035">
    <property type="protein sequence ID" value="KXA38941.1"/>
    <property type="molecule type" value="Genomic_DNA"/>
</dbReference>
<gene>
    <name evidence="4" type="ORF">EQ812_05085</name>
    <name evidence="3" type="ORF">FO454_04040</name>
    <name evidence="2" type="ORF">HMPREF3225_00972</name>
</gene>
<evidence type="ECO:0000313" key="3">
    <source>
        <dbReference type="EMBL" id="QEX38139.1"/>
    </source>
</evidence>
<evidence type="ECO:0000313" key="4">
    <source>
        <dbReference type="EMBL" id="TBW72355.1"/>
    </source>
</evidence>
<keyword evidence="7" id="KW-1185">Reference proteome</keyword>
<evidence type="ECO:0000313" key="2">
    <source>
        <dbReference type="EMBL" id="KXA38941.1"/>
    </source>
</evidence>
<proteinExistence type="predicted"/>
<reference evidence="2 5" key="1">
    <citation type="submission" date="2016-01" db="EMBL/GenBank/DDBJ databases">
        <authorList>
            <person name="Mitreva M."/>
            <person name="Pepin K.H."/>
            <person name="Mihindukulasuriya K.A."/>
            <person name="Fulton R."/>
            <person name="Fronick C."/>
            <person name="O'Laughlin M."/>
            <person name="Miner T."/>
            <person name="Herter B."/>
            <person name="Rosa B.A."/>
            <person name="Cordes M."/>
            <person name="Tomlinson C."/>
            <person name="Wollam A."/>
            <person name="Palsikar V.B."/>
            <person name="Mardis E.R."/>
            <person name="Wilson R.K."/>
        </authorList>
    </citation>
    <scope>NUCLEOTIDE SEQUENCE [LARGE SCALE GENOMIC DNA]</scope>
    <source>
        <strain evidence="2 5">MJR7738</strain>
    </source>
</reference>
<protein>
    <recommendedName>
        <fullName evidence="8">AI-2E family transporter</fullName>
    </recommendedName>
</protein>
<feature type="transmembrane region" description="Helical" evidence="1">
    <location>
        <begin position="66"/>
        <end position="82"/>
    </location>
</feature>
<feature type="transmembrane region" description="Helical" evidence="1">
    <location>
        <begin position="41"/>
        <end position="60"/>
    </location>
</feature>
<evidence type="ECO:0000313" key="5">
    <source>
        <dbReference type="Proteomes" id="UP000070063"/>
    </source>
</evidence>
<evidence type="ECO:0000256" key="1">
    <source>
        <dbReference type="SAM" id="Phobius"/>
    </source>
</evidence>
<dbReference type="Proteomes" id="UP000293637">
    <property type="component" value="Unassembled WGS sequence"/>
</dbReference>
<evidence type="ECO:0000313" key="7">
    <source>
        <dbReference type="Proteomes" id="UP000325462"/>
    </source>
</evidence>
<reference evidence="4 6" key="2">
    <citation type="journal article" date="2019" name="Sci. Transl. Med.">
        <title>Quorum sensing between bacterial species on the skin protects against epidermal injury in atopic dermatitis.</title>
        <authorList>
            <person name="Williams M.R."/>
        </authorList>
    </citation>
    <scope>NUCLEOTIDE SEQUENCE [LARGE SCALE GENOMIC DNA]</scope>
    <source>
        <strain evidence="4 6">E7</strain>
    </source>
</reference>
<reference evidence="3 7" key="3">
    <citation type="submission" date="2019-07" db="EMBL/GenBank/DDBJ databases">
        <title>Comparative genome analysis of staphylococcus lugdunensis shows clonal complex-dependent diversity of the putative virulence factor, ess/type vii locus.</title>
        <authorList>
            <person name="Lebeurre J."/>
            <person name="Dahyot S."/>
            <person name="Diene S."/>
            <person name="Paulay A."/>
            <person name="Aubourg M."/>
            <person name="Argemi X."/>
            <person name="Giard J.-C."/>
            <person name="Tournier I."/>
            <person name="Francois P."/>
            <person name="Pestel-Caron M."/>
        </authorList>
    </citation>
    <scope>NUCLEOTIDE SEQUENCE [LARGE SCALE GENOMIC DNA]</scope>
    <source>
        <strain evidence="3 7">SL13</strain>
    </source>
</reference>
<sequence length="83" mass="9508">MDKDYYNEPLFCKILNYISTICMLLALIILIISFFIDLPKLIIPILLIIGLLINVIPNIYKKNMGIVVTDIIIAIVILLLNLY</sequence>
<keyword evidence="1" id="KW-1133">Transmembrane helix</keyword>
<keyword evidence="1" id="KW-0812">Transmembrane</keyword>
<evidence type="ECO:0000313" key="6">
    <source>
        <dbReference type="Proteomes" id="UP000293637"/>
    </source>
</evidence>
<dbReference type="RefSeq" id="WP_002461111.1">
    <property type="nucleotide sequence ID" value="NZ_CP020406.2"/>
</dbReference>
<dbReference type="EMBL" id="SCHB01000003">
    <property type="protein sequence ID" value="TBW72355.1"/>
    <property type="molecule type" value="Genomic_DNA"/>
</dbReference>
<organism evidence="4 6">
    <name type="scientific">Staphylococcus lugdunensis</name>
    <dbReference type="NCBI Taxonomy" id="28035"/>
    <lineage>
        <taxon>Bacteria</taxon>
        <taxon>Bacillati</taxon>
        <taxon>Bacillota</taxon>
        <taxon>Bacilli</taxon>
        <taxon>Bacillales</taxon>
        <taxon>Staphylococcaceae</taxon>
        <taxon>Staphylococcus</taxon>
    </lineage>
</organism>
<dbReference type="Proteomes" id="UP000325462">
    <property type="component" value="Chromosome"/>
</dbReference>
<feature type="transmembrane region" description="Helical" evidence="1">
    <location>
        <begin position="14"/>
        <end position="36"/>
    </location>
</feature>
<accession>A0A133Q7S3</accession>
<dbReference type="EMBL" id="CP041722">
    <property type="protein sequence ID" value="QEX38139.1"/>
    <property type="molecule type" value="Genomic_DNA"/>
</dbReference>
<evidence type="ECO:0008006" key="8">
    <source>
        <dbReference type="Google" id="ProtNLM"/>
    </source>
</evidence>
<keyword evidence="1" id="KW-0472">Membrane</keyword>
<dbReference type="AlphaFoldDB" id="A0A133Q7S3"/>